<accession>A0A3S1FGB4</accession>
<evidence type="ECO:0000313" key="2">
    <source>
        <dbReference type="Proteomes" id="UP000268857"/>
    </source>
</evidence>
<reference evidence="1 2" key="1">
    <citation type="journal article" date="2019" name="Genome Biol. Evol.">
        <title>Day and night: Metabolic profiles and evolutionary relationships of six axenic non-marine cyanobacteria.</title>
        <authorList>
            <person name="Will S.E."/>
            <person name="Henke P."/>
            <person name="Boedeker C."/>
            <person name="Huang S."/>
            <person name="Brinkmann H."/>
            <person name="Rohde M."/>
            <person name="Jarek M."/>
            <person name="Friedl T."/>
            <person name="Seufert S."/>
            <person name="Schumacher M."/>
            <person name="Overmann J."/>
            <person name="Neumann-Schaal M."/>
            <person name="Petersen J."/>
        </authorList>
    </citation>
    <scope>NUCLEOTIDE SEQUENCE [LARGE SCALE GENOMIC DNA]</scope>
    <source>
        <strain evidence="1 2">PCC 6912</strain>
    </source>
</reference>
<proteinExistence type="predicted"/>
<gene>
    <name evidence="1" type="ORF">PCC6912_36930</name>
</gene>
<sequence>MLETLIPLVVNKSLVIVVGFLLEKFWAWVLSDKNIKYASHYLKIQILVLYLDWVLRKTPLKSLPEKAEDHE</sequence>
<protein>
    <submittedName>
        <fullName evidence="1">Uncharacterized protein</fullName>
    </submittedName>
</protein>
<comment type="caution">
    <text evidence="1">The sequence shown here is derived from an EMBL/GenBank/DDBJ whole genome shotgun (WGS) entry which is preliminary data.</text>
</comment>
<dbReference type="RefSeq" id="WP_016876470.1">
    <property type="nucleotide sequence ID" value="NZ_AJLN01000145.1"/>
</dbReference>
<dbReference type="AlphaFoldDB" id="A0A3S1FGB4"/>
<keyword evidence="2" id="KW-1185">Reference proteome</keyword>
<evidence type="ECO:0000313" key="1">
    <source>
        <dbReference type="EMBL" id="RUR77812.1"/>
    </source>
</evidence>
<dbReference type="STRING" id="211165.GCA_000317285_06239"/>
<dbReference type="EMBL" id="RSCJ01000016">
    <property type="protein sequence ID" value="RUR77812.1"/>
    <property type="molecule type" value="Genomic_DNA"/>
</dbReference>
<dbReference type="OrthoDB" id="489123at2"/>
<organism evidence="1 2">
    <name type="scientific">Chlorogloeopsis fritschii PCC 6912</name>
    <dbReference type="NCBI Taxonomy" id="211165"/>
    <lineage>
        <taxon>Bacteria</taxon>
        <taxon>Bacillati</taxon>
        <taxon>Cyanobacteriota</taxon>
        <taxon>Cyanophyceae</taxon>
        <taxon>Nostocales</taxon>
        <taxon>Chlorogloeopsidaceae</taxon>
        <taxon>Chlorogloeopsis</taxon>
    </lineage>
</organism>
<dbReference type="Proteomes" id="UP000268857">
    <property type="component" value="Unassembled WGS sequence"/>
</dbReference>
<name>A0A3S1FGB4_CHLFR</name>